<feature type="domain" description="WSC" evidence="9">
    <location>
        <begin position="926"/>
        <end position="1019"/>
    </location>
</feature>
<evidence type="ECO:0000256" key="7">
    <source>
        <dbReference type="SAM" id="MobiDB-lite"/>
    </source>
</evidence>
<dbReference type="GO" id="GO:0005886">
    <property type="term" value="C:plasma membrane"/>
    <property type="evidence" value="ECO:0007669"/>
    <property type="project" value="TreeGrafter"/>
</dbReference>
<dbReference type="InterPro" id="IPR051836">
    <property type="entry name" value="Kremen_rcpt"/>
</dbReference>
<dbReference type="AlphaFoldDB" id="A0A084G083"/>
<dbReference type="GO" id="GO:0006508">
    <property type="term" value="P:proteolysis"/>
    <property type="evidence" value="ECO:0007669"/>
    <property type="project" value="InterPro"/>
</dbReference>
<reference evidence="10 11" key="1">
    <citation type="journal article" date="2014" name="Genome Announc.">
        <title>Draft genome sequence of the pathogenic fungus Scedosporium apiospermum.</title>
        <authorList>
            <person name="Vandeputte P."/>
            <person name="Ghamrawi S."/>
            <person name="Rechenmann M."/>
            <person name="Iltis A."/>
            <person name="Giraud S."/>
            <person name="Fleury M."/>
            <person name="Thornton C."/>
            <person name="Delhaes L."/>
            <person name="Meyer W."/>
            <person name="Papon N."/>
            <person name="Bouchara J.P."/>
        </authorList>
    </citation>
    <scope>NUCLEOTIDE SEQUENCE [LARGE SCALE GENOMIC DNA]</scope>
    <source>
        <strain evidence="10 11">IHEM 14462</strain>
    </source>
</reference>
<dbReference type="SMART" id="SM00321">
    <property type="entry name" value="WSC"/>
    <property type="match status" value="1"/>
</dbReference>
<feature type="compositionally biased region" description="Basic residues" evidence="7">
    <location>
        <begin position="423"/>
        <end position="433"/>
    </location>
</feature>
<dbReference type="KEGG" id="sapo:SAPIO_CDS8695"/>
<dbReference type="InterPro" id="IPR002889">
    <property type="entry name" value="WSC_carb-bd"/>
</dbReference>
<keyword evidence="4" id="KW-1133">Transmembrane helix</keyword>
<dbReference type="OrthoDB" id="1896086at2759"/>
<keyword evidence="6" id="KW-0325">Glycoprotein</keyword>
<dbReference type="GeneID" id="27727767"/>
<evidence type="ECO:0000256" key="4">
    <source>
        <dbReference type="ARBA" id="ARBA00022989"/>
    </source>
</evidence>
<feature type="region of interest" description="Disordered" evidence="7">
    <location>
        <begin position="875"/>
        <end position="921"/>
    </location>
</feature>
<evidence type="ECO:0000256" key="2">
    <source>
        <dbReference type="ARBA" id="ARBA00022692"/>
    </source>
</evidence>
<dbReference type="SUPFAM" id="SSF52743">
    <property type="entry name" value="Subtilisin-like"/>
    <property type="match status" value="1"/>
</dbReference>
<evidence type="ECO:0000313" key="10">
    <source>
        <dbReference type="EMBL" id="KEZ40745.1"/>
    </source>
</evidence>
<keyword evidence="5" id="KW-0472">Membrane</keyword>
<dbReference type="GO" id="GO:0004252">
    <property type="term" value="F:serine-type endopeptidase activity"/>
    <property type="evidence" value="ECO:0007669"/>
    <property type="project" value="InterPro"/>
</dbReference>
<dbReference type="Pfam" id="PF01822">
    <property type="entry name" value="WSC"/>
    <property type="match status" value="1"/>
</dbReference>
<protein>
    <recommendedName>
        <fullName evidence="9">WSC domain-containing protein</fullName>
    </recommendedName>
</protein>
<comment type="caution">
    <text evidence="10">The sequence shown here is derived from an EMBL/GenBank/DDBJ whole genome shotgun (WGS) entry which is preliminary data.</text>
</comment>
<evidence type="ECO:0000259" key="9">
    <source>
        <dbReference type="PROSITE" id="PS51212"/>
    </source>
</evidence>
<keyword evidence="3 8" id="KW-0732">Signal</keyword>
<feature type="chain" id="PRO_5001775249" description="WSC domain-containing protein" evidence="8">
    <location>
        <begin position="19"/>
        <end position="1035"/>
    </location>
</feature>
<accession>A0A084G083</accession>
<dbReference type="EMBL" id="JOWA01000121">
    <property type="protein sequence ID" value="KEZ40745.1"/>
    <property type="molecule type" value="Genomic_DNA"/>
</dbReference>
<name>A0A084G083_PSEDA</name>
<keyword evidence="11" id="KW-1185">Reference proteome</keyword>
<evidence type="ECO:0000313" key="11">
    <source>
        <dbReference type="Proteomes" id="UP000028545"/>
    </source>
</evidence>
<sequence>MRVPRFSAVVTHLPLVCAWRLFNSEPAAKQPVVPNQILDAIDSSSFVPNVSLNVAGIKLYPAAPNDGKWIFTVANGDICSLQYGSVCCNSDCIDVPDTTSKVRLGNTEVSFEPLPAQSFPGTETINLASFQSLLGDFNSDILDNLNKAVAKMFDFALSVIARSASEDQSRNGTKQLDHADALSEAIAAIDRILPAGDQTTPAGSKSLPRWDQLMDRLILQMGQRNKKRSSNSPSLFNPSAVRAMTNRLQWFKSLDTHLTTRDVSGPSKDLQVAAGLVLYDLGADAEFLGPPISQFNLTSQGSILTGMEAFANQTDFHNRLSSNDNVTTQHLGRDMRSSLIVLEDDTSPALVNTFYHTLDRANGRQYDGVMGYLYHTNLSRRHRALVRNMGSVSHIYEQELAEDVIPIRKYPLPPGEKFTTTKPGKKSRPKAPRGKPDRQGPPRNRKLKSRMPPDPLEPQPDDENEVATQLEAPIQLRRVSEKRGGPPVNEQDYKFHESAGGDDIIVFVADSGLAHDKLRVREELDLPNTGYETYIWETPLEGCVPPDVNPAHIVNAPDVCLNYQNEGHGTPAAALAVGSEFGIAKKSTIFSLKVMCAWYEPEEHNEDLVVMQATTPTAMLLAFQRIGEIVRGNNLAAKAVVVLPQAITAEPGTQYDRNLETAWRRILTMTREEGIVVVGTPGSFAVEWVLGENGNCVWSDVPKATWNRYPEIMQVQFPEIVIGASTTPRGAFAHLNSPHMREWSGEWVYAQGWGILSMDADGDDKLLEGDGFGAPIVAGLAAYFLGHPSYRSHIWDGINKQVVAPRIKRLLRLAAWERLPNGDLKTRLGFVGPVGQCNNLDEMYDTYPYDVPEWIPMVYNGVHGYQGDCIRETTRRAKRSPQDEGEVPDPNDPFGGDDLVCKRRPGNATATTTSTAPLPPSTQLPDWEDIGCFDNTAEGLDAVQGQPINDPQLSLEGCARHCPCANMFGVRNGNECFCIQEQIHIVAGVVDGAQCNVPCGGNGQQMCGGQSATRLYLNLVGFTAEDQAEERCKAG</sequence>
<dbReference type="PANTHER" id="PTHR24269:SF16">
    <property type="entry name" value="PROTEIN SLG1"/>
    <property type="match status" value="1"/>
</dbReference>
<gene>
    <name evidence="10" type="ORF">SAPIO_CDS8695</name>
</gene>
<keyword evidence="2" id="KW-0812">Transmembrane</keyword>
<dbReference type="InterPro" id="IPR036852">
    <property type="entry name" value="Peptidase_S8/S53_dom_sf"/>
</dbReference>
<evidence type="ECO:0000256" key="6">
    <source>
        <dbReference type="ARBA" id="ARBA00023180"/>
    </source>
</evidence>
<dbReference type="Gene3D" id="3.40.50.200">
    <property type="entry name" value="Peptidase S8/S53 domain"/>
    <property type="match status" value="1"/>
</dbReference>
<proteinExistence type="predicted"/>
<dbReference type="PANTHER" id="PTHR24269">
    <property type="entry name" value="KREMEN PROTEIN"/>
    <property type="match status" value="1"/>
</dbReference>
<dbReference type="HOGENOM" id="CLU_293579_0_0_1"/>
<organism evidence="10 11">
    <name type="scientific">Pseudallescheria apiosperma</name>
    <name type="common">Scedosporium apiospermum</name>
    <dbReference type="NCBI Taxonomy" id="563466"/>
    <lineage>
        <taxon>Eukaryota</taxon>
        <taxon>Fungi</taxon>
        <taxon>Dikarya</taxon>
        <taxon>Ascomycota</taxon>
        <taxon>Pezizomycotina</taxon>
        <taxon>Sordariomycetes</taxon>
        <taxon>Hypocreomycetidae</taxon>
        <taxon>Microascales</taxon>
        <taxon>Microascaceae</taxon>
        <taxon>Scedosporium</taxon>
    </lineage>
</organism>
<feature type="signal peptide" evidence="8">
    <location>
        <begin position="1"/>
        <end position="18"/>
    </location>
</feature>
<dbReference type="PROSITE" id="PS51212">
    <property type="entry name" value="WSC"/>
    <property type="match status" value="1"/>
</dbReference>
<dbReference type="Proteomes" id="UP000028545">
    <property type="component" value="Unassembled WGS sequence"/>
</dbReference>
<evidence type="ECO:0000256" key="3">
    <source>
        <dbReference type="ARBA" id="ARBA00022729"/>
    </source>
</evidence>
<dbReference type="VEuPathDB" id="FungiDB:SAPIO_CDS8695"/>
<evidence type="ECO:0000256" key="1">
    <source>
        <dbReference type="ARBA" id="ARBA00004167"/>
    </source>
</evidence>
<feature type="region of interest" description="Disordered" evidence="7">
    <location>
        <begin position="412"/>
        <end position="465"/>
    </location>
</feature>
<comment type="subcellular location">
    <subcellularLocation>
        <location evidence="1">Membrane</location>
        <topology evidence="1">Single-pass membrane protein</topology>
    </subcellularLocation>
</comment>
<evidence type="ECO:0000256" key="5">
    <source>
        <dbReference type="ARBA" id="ARBA00023136"/>
    </source>
</evidence>
<evidence type="ECO:0000256" key="8">
    <source>
        <dbReference type="SAM" id="SignalP"/>
    </source>
</evidence>
<dbReference type="RefSeq" id="XP_016640544.1">
    <property type="nucleotide sequence ID" value="XM_016790281.1"/>
</dbReference>